<evidence type="ECO:0000256" key="13">
    <source>
        <dbReference type="ARBA" id="ARBA00073059"/>
    </source>
</evidence>
<dbReference type="SUPFAM" id="SSF142754">
    <property type="entry name" value="NadA-like"/>
    <property type="match status" value="1"/>
</dbReference>
<dbReference type="NCBIfam" id="TIGR00550">
    <property type="entry name" value="nadA"/>
    <property type="match status" value="1"/>
</dbReference>
<dbReference type="STRING" id="1188229.GlitD10_1633"/>
<dbReference type="PANTHER" id="PTHR30573:SF0">
    <property type="entry name" value="QUINOLINATE SYNTHASE, CHLOROPLASTIC"/>
    <property type="match status" value="1"/>
</dbReference>
<dbReference type="EMBL" id="CP017675">
    <property type="protein sequence ID" value="APB33957.1"/>
    <property type="molecule type" value="Genomic_DNA"/>
</dbReference>
<evidence type="ECO:0000256" key="14">
    <source>
        <dbReference type="HAMAP-Rule" id="MF_00568"/>
    </source>
</evidence>
<dbReference type="KEGG" id="glt:GlitD10_1633"/>
<feature type="binding site" evidence="14">
    <location>
        <position position="181"/>
    </location>
    <ligand>
        <name>[4Fe-4S] cluster</name>
        <dbReference type="ChEBI" id="CHEBI:49883"/>
    </ligand>
</feature>
<organism evidence="15 16">
    <name type="scientific">Gloeomargarita lithophora Alchichica-D10</name>
    <dbReference type="NCBI Taxonomy" id="1188229"/>
    <lineage>
        <taxon>Bacteria</taxon>
        <taxon>Bacillati</taxon>
        <taxon>Cyanobacteriota</taxon>
        <taxon>Cyanophyceae</taxon>
        <taxon>Gloeomargaritales</taxon>
        <taxon>Gloeomargaritaceae</taxon>
        <taxon>Gloeomargarita</taxon>
    </lineage>
</organism>
<dbReference type="UniPathway" id="UPA00253">
    <property type="reaction ID" value="UER00327"/>
</dbReference>
<evidence type="ECO:0000256" key="11">
    <source>
        <dbReference type="ARBA" id="ARBA00023014"/>
    </source>
</evidence>
<proteinExistence type="inferred from homology"/>
<dbReference type="GO" id="GO:0034628">
    <property type="term" value="P:'de novo' NAD+ biosynthetic process from L-aspartate"/>
    <property type="evidence" value="ECO:0007669"/>
    <property type="project" value="TreeGrafter"/>
</dbReference>
<dbReference type="InterPro" id="IPR003473">
    <property type="entry name" value="NadA"/>
</dbReference>
<protein>
    <recommendedName>
        <fullName evidence="13 14">Quinolinate synthase</fullName>
        <ecNumber evidence="4 14">2.5.1.72</ecNumber>
    </recommendedName>
</protein>
<comment type="cofactor">
    <cofactor evidence="14">
        <name>[4Fe-4S] cluster</name>
        <dbReference type="ChEBI" id="CHEBI:49883"/>
    </cofactor>
    <text evidence="14">Binds 1 [4Fe-4S] cluster per subunit.</text>
</comment>
<dbReference type="HAMAP" id="MF_00568">
    <property type="entry name" value="NadA_type2"/>
    <property type="match status" value="1"/>
</dbReference>
<evidence type="ECO:0000256" key="10">
    <source>
        <dbReference type="ARBA" id="ARBA00023004"/>
    </source>
</evidence>
<comment type="function">
    <text evidence="1 14">Catalyzes the condensation of iminoaspartate with dihydroxyacetone phosphate to form quinolinate.</text>
</comment>
<comment type="pathway">
    <text evidence="3 14">Cofactor biosynthesis; NAD(+) biosynthesis; quinolinate from iminoaspartate: step 1/1.</text>
</comment>
<dbReference type="RefSeq" id="WP_071454470.1">
    <property type="nucleotide sequence ID" value="NZ_CP017675.1"/>
</dbReference>
<dbReference type="NCBIfam" id="NF006878">
    <property type="entry name" value="PRK09375.1-2"/>
    <property type="match status" value="1"/>
</dbReference>
<keyword evidence="11 14" id="KW-0411">Iron-sulfur</keyword>
<comment type="similarity">
    <text evidence="14">Belongs to the quinolinate synthase family. Type 2 subfamily.</text>
</comment>
<feature type="binding site" evidence="14">
    <location>
        <position position="274"/>
    </location>
    <ligand>
        <name>[4Fe-4S] cluster</name>
        <dbReference type="ChEBI" id="CHEBI:49883"/>
    </ligand>
</feature>
<reference evidence="15 16" key="1">
    <citation type="submission" date="2016-10" db="EMBL/GenBank/DDBJ databases">
        <title>Description of Gloeomargarita lithophora gen. nov., sp. nov., a thylakoid-bearing basal-branching cyanobacterium with intracellular carbonates, and proposal for Gloeomargaritales ord. nov.</title>
        <authorList>
            <person name="Moreira D."/>
            <person name="Tavera R."/>
            <person name="Benzerara K."/>
            <person name="Skouri-Panet F."/>
            <person name="Couradeau E."/>
            <person name="Gerard E."/>
            <person name="Loussert C."/>
            <person name="Novelo E."/>
            <person name="Zivanovic Y."/>
            <person name="Lopez-Garcia P."/>
        </authorList>
    </citation>
    <scope>NUCLEOTIDE SEQUENCE [LARGE SCALE GENOMIC DNA]</scope>
    <source>
        <strain evidence="15 16">D10</strain>
    </source>
</reference>
<dbReference type="FunFam" id="3.40.50.10800:FF:000001">
    <property type="entry name" value="Quinolinate synthase A"/>
    <property type="match status" value="1"/>
</dbReference>
<feature type="binding site" evidence="14">
    <location>
        <position position="138"/>
    </location>
    <ligand>
        <name>iminosuccinate</name>
        <dbReference type="ChEBI" id="CHEBI:77875"/>
    </ligand>
</feature>
<keyword evidence="6 14" id="KW-0963">Cytoplasm</keyword>
<evidence type="ECO:0000313" key="15">
    <source>
        <dbReference type="EMBL" id="APB33957.1"/>
    </source>
</evidence>
<feature type="binding site" evidence="14">
    <location>
        <begin position="121"/>
        <end position="123"/>
    </location>
    <ligand>
        <name>iminosuccinate</name>
        <dbReference type="ChEBI" id="CHEBI:77875"/>
    </ligand>
</feature>
<evidence type="ECO:0000256" key="1">
    <source>
        <dbReference type="ARBA" id="ARBA00003791"/>
    </source>
</evidence>
<evidence type="ECO:0000256" key="5">
    <source>
        <dbReference type="ARBA" id="ARBA00022485"/>
    </source>
</evidence>
<dbReference type="PANTHER" id="PTHR30573">
    <property type="entry name" value="QUINOLINATE SYNTHETASE A"/>
    <property type="match status" value="1"/>
</dbReference>
<comment type="subcellular location">
    <subcellularLocation>
        <location evidence="2 14">Cytoplasm</location>
    </subcellularLocation>
</comment>
<dbReference type="GO" id="GO:0008987">
    <property type="term" value="F:quinolinate synthetase A activity"/>
    <property type="evidence" value="ECO:0007669"/>
    <property type="project" value="UniProtKB-UniRule"/>
</dbReference>
<gene>
    <name evidence="14 15" type="primary">nadA</name>
    <name evidence="15" type="ORF">GlitD10_1633</name>
</gene>
<dbReference type="InterPro" id="IPR036094">
    <property type="entry name" value="NadA_sf"/>
</dbReference>
<feature type="binding site" evidence="14">
    <location>
        <position position="224"/>
    </location>
    <ligand>
        <name>iminosuccinate</name>
        <dbReference type="ChEBI" id="CHEBI:77875"/>
    </ligand>
</feature>
<dbReference type="OrthoDB" id="9801204at2"/>
<feature type="binding site" evidence="14">
    <location>
        <position position="33"/>
    </location>
    <ligand>
        <name>iminosuccinate</name>
        <dbReference type="ChEBI" id="CHEBI:77875"/>
    </ligand>
</feature>
<dbReference type="GO" id="GO:0005829">
    <property type="term" value="C:cytosol"/>
    <property type="evidence" value="ECO:0007669"/>
    <property type="project" value="TreeGrafter"/>
</dbReference>
<evidence type="ECO:0000313" key="16">
    <source>
        <dbReference type="Proteomes" id="UP000180235"/>
    </source>
</evidence>
<keyword evidence="7 14" id="KW-0662">Pyridine nucleotide biosynthesis</keyword>
<evidence type="ECO:0000256" key="3">
    <source>
        <dbReference type="ARBA" id="ARBA00005065"/>
    </source>
</evidence>
<feature type="binding site" evidence="14">
    <location>
        <position position="95"/>
    </location>
    <ligand>
        <name>[4Fe-4S] cluster</name>
        <dbReference type="ChEBI" id="CHEBI:49883"/>
    </ligand>
</feature>
<feature type="binding site" evidence="14">
    <location>
        <position position="50"/>
    </location>
    <ligand>
        <name>iminosuccinate</name>
        <dbReference type="ChEBI" id="CHEBI:77875"/>
    </ligand>
</feature>
<dbReference type="Gene3D" id="3.40.50.10800">
    <property type="entry name" value="NadA-like"/>
    <property type="match status" value="3"/>
</dbReference>
<accession>A0A1J0ADE5</accession>
<name>A0A1J0ADE5_9CYAN</name>
<keyword evidence="10 14" id="KW-0408">Iron</keyword>
<keyword evidence="9 14" id="KW-0479">Metal-binding</keyword>
<evidence type="ECO:0000256" key="7">
    <source>
        <dbReference type="ARBA" id="ARBA00022642"/>
    </source>
</evidence>
<keyword evidence="5 14" id="KW-0004">4Fe-4S</keyword>
<keyword evidence="16" id="KW-1185">Reference proteome</keyword>
<feature type="binding site" evidence="14">
    <location>
        <begin position="207"/>
        <end position="209"/>
    </location>
    <ligand>
        <name>iminosuccinate</name>
        <dbReference type="ChEBI" id="CHEBI:77875"/>
    </ligand>
</feature>
<dbReference type="InterPro" id="IPR023066">
    <property type="entry name" value="Quinolinate_synth_type2"/>
</dbReference>
<comment type="catalytic activity">
    <reaction evidence="12">
        <text>iminosuccinate + dihydroxyacetone phosphate = quinolinate + phosphate + 2 H2O + H(+)</text>
        <dbReference type="Rhea" id="RHEA:25888"/>
        <dbReference type="ChEBI" id="CHEBI:15377"/>
        <dbReference type="ChEBI" id="CHEBI:15378"/>
        <dbReference type="ChEBI" id="CHEBI:29959"/>
        <dbReference type="ChEBI" id="CHEBI:43474"/>
        <dbReference type="ChEBI" id="CHEBI:57642"/>
        <dbReference type="ChEBI" id="CHEBI:77875"/>
        <dbReference type="EC" id="2.5.1.72"/>
    </reaction>
    <physiologicalReaction direction="left-to-right" evidence="12">
        <dbReference type="Rhea" id="RHEA:25889"/>
    </physiologicalReaction>
</comment>
<sequence>MLLPVMEAAVLPRDLVGAVRALKQELRAVILAHYYQESQVQDIADYVGDSLGLSRQAADTEADVILFAGVHFMAETAKILNPDKQVLLPDLAAGCSLADTCPPAEFAQFKARYPDHVVISYINCSAAIKAMSDIICTSSNAVAIVQQIPPEQPILFAPDQNLGRYVMQKTGRDMVLWPGSCLVHETFSYQQLVKLKVRYPTAKIIAHPECETPVLSLADHIASTSGLLKYVQQDEAPEFIVVTEPGIIHQMQKAAPEKVFIPAPANNGCACNECPFMRLNTLEKVYLALRDRQPEITLAEEVRLAALAPLERMLAMSRGIR</sequence>
<dbReference type="FunFam" id="3.40.50.10800:FF:000003">
    <property type="entry name" value="Quinolinate synthase A"/>
    <property type="match status" value="1"/>
</dbReference>
<keyword evidence="8 14" id="KW-0808">Transferase</keyword>
<dbReference type="EC" id="2.5.1.72" evidence="4 14"/>
<dbReference type="AlphaFoldDB" id="A0A1J0ADE5"/>
<dbReference type="GO" id="GO:0046872">
    <property type="term" value="F:metal ion binding"/>
    <property type="evidence" value="ECO:0007669"/>
    <property type="project" value="UniProtKB-KW"/>
</dbReference>
<evidence type="ECO:0000256" key="2">
    <source>
        <dbReference type="ARBA" id="ARBA00004496"/>
    </source>
</evidence>
<evidence type="ECO:0000256" key="6">
    <source>
        <dbReference type="ARBA" id="ARBA00022490"/>
    </source>
</evidence>
<dbReference type="GO" id="GO:0051539">
    <property type="term" value="F:4 iron, 4 sulfur cluster binding"/>
    <property type="evidence" value="ECO:0007669"/>
    <property type="project" value="UniProtKB-KW"/>
</dbReference>
<evidence type="ECO:0000256" key="8">
    <source>
        <dbReference type="ARBA" id="ARBA00022679"/>
    </source>
</evidence>
<dbReference type="Proteomes" id="UP000180235">
    <property type="component" value="Chromosome"/>
</dbReference>
<dbReference type="Pfam" id="PF02445">
    <property type="entry name" value="NadA"/>
    <property type="match status" value="1"/>
</dbReference>
<evidence type="ECO:0000256" key="4">
    <source>
        <dbReference type="ARBA" id="ARBA00012669"/>
    </source>
</evidence>
<evidence type="ECO:0000256" key="12">
    <source>
        <dbReference type="ARBA" id="ARBA00050125"/>
    </source>
</evidence>
<evidence type="ECO:0000256" key="9">
    <source>
        <dbReference type="ARBA" id="ARBA00022723"/>
    </source>
</evidence>